<keyword evidence="2" id="KW-0472">Membrane</keyword>
<dbReference type="Proteomes" id="UP000521943">
    <property type="component" value="Unassembled WGS sequence"/>
</dbReference>
<feature type="compositionally biased region" description="Basic and acidic residues" evidence="1">
    <location>
        <begin position="178"/>
        <end position="206"/>
    </location>
</feature>
<gene>
    <name evidence="4" type="ORF">DFP72DRAFT_1143542</name>
</gene>
<name>A0A8H6HKV2_9AGAR</name>
<sequence>MITTPKILLSTFLLSALSVVLSNAAILTDVARRQSNDYNGHTPVPEPKEHRVLVGPDGKMVFEPEWVHAVPGDNQNTVTFEFRPGNWSVTQSTLESPCDGKGGFKTGFVPVPQDAKEFPTFKFAVNDSFPVYFYCGQQQPVNACQSGMVFAINPPQFGVGNFTQFKDAAMQGAAAPKPVEDGHQLEDGNKQDPPEEDGHQWEDGKQTDPPTQEQPDDGEHEWEDATGTPTEEGDGTSTATDTSSKKPSANYSSGDSFGVDASSLAASDDTSTHSGALQKYAVTALGLLGANLVLGLAVLAIAVLIYKKRNVPAKTAQYVPVGFRDKA</sequence>
<dbReference type="InterPro" id="IPR052953">
    <property type="entry name" value="Ser-rich/MCO-related"/>
</dbReference>
<protein>
    <recommendedName>
        <fullName evidence="6">Extracellular serine-rich protein</fullName>
    </recommendedName>
</protein>
<comment type="caution">
    <text evidence="4">The sequence shown here is derived from an EMBL/GenBank/DDBJ whole genome shotgun (WGS) entry which is preliminary data.</text>
</comment>
<evidence type="ECO:0000313" key="5">
    <source>
        <dbReference type="Proteomes" id="UP000521943"/>
    </source>
</evidence>
<proteinExistence type="predicted"/>
<dbReference type="AlphaFoldDB" id="A0A8H6HKV2"/>
<dbReference type="PANTHER" id="PTHR34883">
    <property type="entry name" value="SERINE-RICH PROTEIN, PUTATIVE-RELATED-RELATED"/>
    <property type="match status" value="1"/>
</dbReference>
<keyword evidence="2" id="KW-1133">Transmembrane helix</keyword>
<dbReference type="OrthoDB" id="2331100at2759"/>
<dbReference type="InterPro" id="IPR008972">
    <property type="entry name" value="Cupredoxin"/>
</dbReference>
<dbReference type="Gene3D" id="2.60.40.420">
    <property type="entry name" value="Cupredoxins - blue copper proteins"/>
    <property type="match status" value="1"/>
</dbReference>
<feature type="compositionally biased region" description="Acidic residues" evidence="1">
    <location>
        <begin position="214"/>
        <end position="224"/>
    </location>
</feature>
<feature type="compositionally biased region" description="Low complexity" evidence="1">
    <location>
        <begin position="235"/>
        <end position="249"/>
    </location>
</feature>
<feature type="transmembrane region" description="Helical" evidence="2">
    <location>
        <begin position="280"/>
        <end position="306"/>
    </location>
</feature>
<keyword evidence="2" id="KW-0812">Transmembrane</keyword>
<evidence type="ECO:0000313" key="4">
    <source>
        <dbReference type="EMBL" id="KAF6748884.1"/>
    </source>
</evidence>
<evidence type="ECO:0000256" key="1">
    <source>
        <dbReference type="SAM" id="MobiDB-lite"/>
    </source>
</evidence>
<keyword evidence="5" id="KW-1185">Reference proteome</keyword>
<dbReference type="SUPFAM" id="SSF49503">
    <property type="entry name" value="Cupredoxins"/>
    <property type="match status" value="1"/>
</dbReference>
<feature type="region of interest" description="Disordered" evidence="1">
    <location>
        <begin position="170"/>
        <end position="253"/>
    </location>
</feature>
<organism evidence="4 5">
    <name type="scientific">Ephemerocybe angulata</name>
    <dbReference type="NCBI Taxonomy" id="980116"/>
    <lineage>
        <taxon>Eukaryota</taxon>
        <taxon>Fungi</taxon>
        <taxon>Dikarya</taxon>
        <taxon>Basidiomycota</taxon>
        <taxon>Agaricomycotina</taxon>
        <taxon>Agaricomycetes</taxon>
        <taxon>Agaricomycetidae</taxon>
        <taxon>Agaricales</taxon>
        <taxon>Agaricineae</taxon>
        <taxon>Psathyrellaceae</taxon>
        <taxon>Ephemerocybe</taxon>
    </lineage>
</organism>
<dbReference type="PANTHER" id="PTHR34883:SF15">
    <property type="entry name" value="EXTRACELLULAR SERINE-RICH PROTEIN"/>
    <property type="match status" value="1"/>
</dbReference>
<reference evidence="4 5" key="1">
    <citation type="submission" date="2020-07" db="EMBL/GenBank/DDBJ databases">
        <title>Comparative genomics of pyrophilous fungi reveals a link between fire events and developmental genes.</title>
        <authorList>
            <consortium name="DOE Joint Genome Institute"/>
            <person name="Steindorff A.S."/>
            <person name="Carver A."/>
            <person name="Calhoun S."/>
            <person name="Stillman K."/>
            <person name="Liu H."/>
            <person name="Lipzen A."/>
            <person name="Pangilinan J."/>
            <person name="Labutti K."/>
            <person name="Bruns T.D."/>
            <person name="Grigoriev I.V."/>
        </authorList>
    </citation>
    <scope>NUCLEOTIDE SEQUENCE [LARGE SCALE GENOMIC DNA]</scope>
    <source>
        <strain evidence="4 5">CBS 144469</strain>
    </source>
</reference>
<feature type="signal peptide" evidence="3">
    <location>
        <begin position="1"/>
        <end position="24"/>
    </location>
</feature>
<evidence type="ECO:0008006" key="6">
    <source>
        <dbReference type="Google" id="ProtNLM"/>
    </source>
</evidence>
<evidence type="ECO:0000256" key="2">
    <source>
        <dbReference type="SAM" id="Phobius"/>
    </source>
</evidence>
<keyword evidence="3" id="KW-0732">Signal</keyword>
<dbReference type="EMBL" id="JACGCI010000067">
    <property type="protein sequence ID" value="KAF6748884.1"/>
    <property type="molecule type" value="Genomic_DNA"/>
</dbReference>
<accession>A0A8H6HKV2</accession>
<evidence type="ECO:0000256" key="3">
    <source>
        <dbReference type="SAM" id="SignalP"/>
    </source>
</evidence>
<feature type="chain" id="PRO_5034576123" description="Extracellular serine-rich protein" evidence="3">
    <location>
        <begin position="25"/>
        <end position="327"/>
    </location>
</feature>